<keyword evidence="4 5" id="KW-0472">Membrane</keyword>
<dbReference type="PANTHER" id="PTHR46494:SF1">
    <property type="entry name" value="CORA FAMILY METAL ION TRANSPORTER (EUROFUNG)"/>
    <property type="match status" value="1"/>
</dbReference>
<dbReference type="Gene3D" id="1.20.58.340">
    <property type="entry name" value="Magnesium transport protein CorA, transmembrane region"/>
    <property type="match status" value="1"/>
</dbReference>
<dbReference type="GO" id="GO:0000287">
    <property type="term" value="F:magnesium ion binding"/>
    <property type="evidence" value="ECO:0007669"/>
    <property type="project" value="TreeGrafter"/>
</dbReference>
<dbReference type="Proteomes" id="UP000481861">
    <property type="component" value="Unassembled WGS sequence"/>
</dbReference>
<feature type="transmembrane region" description="Helical" evidence="5">
    <location>
        <begin position="419"/>
        <end position="442"/>
    </location>
</feature>
<dbReference type="GO" id="GO:0005886">
    <property type="term" value="C:plasma membrane"/>
    <property type="evidence" value="ECO:0007669"/>
    <property type="project" value="UniProtKB-SubCell"/>
</dbReference>
<dbReference type="GO" id="GO:0015087">
    <property type="term" value="F:cobalt ion transmembrane transporter activity"/>
    <property type="evidence" value="ECO:0007669"/>
    <property type="project" value="TreeGrafter"/>
</dbReference>
<evidence type="ECO:0000256" key="3">
    <source>
        <dbReference type="ARBA" id="ARBA00022989"/>
    </source>
</evidence>
<dbReference type="PANTHER" id="PTHR46494">
    <property type="entry name" value="CORA FAMILY METAL ION TRANSPORTER (EUROFUNG)"/>
    <property type="match status" value="1"/>
</dbReference>
<evidence type="ECO:0000256" key="5">
    <source>
        <dbReference type="SAM" id="Phobius"/>
    </source>
</evidence>
<dbReference type="GO" id="GO:0050897">
    <property type="term" value="F:cobalt ion binding"/>
    <property type="evidence" value="ECO:0007669"/>
    <property type="project" value="TreeGrafter"/>
</dbReference>
<reference evidence="6 7" key="1">
    <citation type="submission" date="2020-01" db="EMBL/GenBank/DDBJ databases">
        <authorList>
            <consortium name="DOE Joint Genome Institute"/>
            <person name="Haridas S."/>
            <person name="Albert R."/>
            <person name="Binder M."/>
            <person name="Bloem J."/>
            <person name="Labutti K."/>
            <person name="Salamov A."/>
            <person name="Andreopoulos B."/>
            <person name="Baker S.E."/>
            <person name="Barry K."/>
            <person name="Bills G."/>
            <person name="Bluhm B.H."/>
            <person name="Cannon C."/>
            <person name="Castanera R."/>
            <person name="Culley D.E."/>
            <person name="Daum C."/>
            <person name="Ezra D."/>
            <person name="Gonzalez J.B."/>
            <person name="Henrissat B."/>
            <person name="Kuo A."/>
            <person name="Liang C."/>
            <person name="Lipzen A."/>
            <person name="Lutzoni F."/>
            <person name="Magnuson J."/>
            <person name="Mondo S."/>
            <person name="Nolan M."/>
            <person name="Ohm R."/>
            <person name="Pangilinan J."/>
            <person name="Park H.-J.H."/>
            <person name="Ramirez L."/>
            <person name="Alfaro M."/>
            <person name="Sun H."/>
            <person name="Tritt A."/>
            <person name="Yoshinaga Y."/>
            <person name="Zwiers L.-H.L."/>
            <person name="Turgeon B.G."/>
            <person name="Goodwin S.B."/>
            <person name="Spatafora J.W."/>
            <person name="Crous P.W."/>
            <person name="Grigoriev I.V."/>
        </authorList>
    </citation>
    <scope>NUCLEOTIDE SEQUENCE [LARGE SCALE GENOMIC DNA]</scope>
    <source>
        <strain evidence="6 7">CBS 611.86</strain>
    </source>
</reference>
<comment type="caution">
    <text evidence="6">The sequence shown here is derived from an EMBL/GenBank/DDBJ whole genome shotgun (WGS) entry which is preliminary data.</text>
</comment>
<dbReference type="SUPFAM" id="SSF144083">
    <property type="entry name" value="Magnesium transport protein CorA, transmembrane region"/>
    <property type="match status" value="1"/>
</dbReference>
<evidence type="ECO:0000256" key="4">
    <source>
        <dbReference type="ARBA" id="ARBA00023136"/>
    </source>
</evidence>
<proteinExistence type="predicted"/>
<dbReference type="GO" id="GO:0015095">
    <property type="term" value="F:magnesium ion transmembrane transporter activity"/>
    <property type="evidence" value="ECO:0007669"/>
    <property type="project" value="TreeGrafter"/>
</dbReference>
<keyword evidence="3 5" id="KW-1133">Transmembrane helix</keyword>
<accession>A0A7C8III2</accession>
<evidence type="ECO:0000313" key="6">
    <source>
        <dbReference type="EMBL" id="KAF2873767.1"/>
    </source>
</evidence>
<feature type="transmembrane region" description="Helical" evidence="5">
    <location>
        <begin position="381"/>
        <end position="399"/>
    </location>
</feature>
<sequence>MDADPFEHWYGSQMDEDEDTNFKADEWIFSTISHNVGSVSDVVEKGAEREKVDMWVDSQPSSRSPGVDLMLVRYAKMNHKSLNVYSWLPFRAQHFRNIFQRLHLPAQHFHLRATGGAHTGAFVFQTHRDSVGKVTRLDFLIRVGHGSSTRFSSRWAFALTWDASLGRTTGFLEGLSETHMLELKALLKSCSPHLGHPLTIPEILLHIVSATLNERIRIPRENEFYELERRTGLTQMMQTSAEERHTMWAWSFHDFQRTTTQANKFNTVLAYLRRRFRFASHLAERLLQINDELSLLDFEEVGMKITREGGHQRRERLVNRIGLLQSYEHQTECVQKRIDNLKTVLYTVLSQIDSKNQGKIARINLQIAQAVRNDSIPMRTIAYVTLLFLPGAFIAAIFGMNFFQFDPQTRELIIAKSFWQFWALVISVTILVIVIWNVWVYLEKKAETDFRKKKGFGEELQIGESDADILEM</sequence>
<evidence type="ECO:0000256" key="2">
    <source>
        <dbReference type="ARBA" id="ARBA00022692"/>
    </source>
</evidence>
<keyword evidence="7" id="KW-1185">Reference proteome</keyword>
<dbReference type="InterPro" id="IPR045863">
    <property type="entry name" value="CorA_TM1_TM2"/>
</dbReference>
<evidence type="ECO:0000256" key="1">
    <source>
        <dbReference type="ARBA" id="ARBA00004651"/>
    </source>
</evidence>
<comment type="subcellular location">
    <subcellularLocation>
        <location evidence="1">Cell membrane</location>
        <topology evidence="1">Multi-pass membrane protein</topology>
    </subcellularLocation>
</comment>
<gene>
    <name evidence="6" type="ORF">BDV95DRAFT_666813</name>
</gene>
<keyword evidence="2 5" id="KW-0812">Transmembrane</keyword>
<dbReference type="OrthoDB" id="2830640at2759"/>
<protein>
    <recommendedName>
        <fullName evidence="8">Cora-like Mg2+ transporter protein-domain-containing protein</fullName>
    </recommendedName>
</protein>
<name>A0A7C8III2_9PLEO</name>
<evidence type="ECO:0000313" key="7">
    <source>
        <dbReference type="Proteomes" id="UP000481861"/>
    </source>
</evidence>
<evidence type="ECO:0008006" key="8">
    <source>
        <dbReference type="Google" id="ProtNLM"/>
    </source>
</evidence>
<organism evidence="6 7">
    <name type="scientific">Massariosphaeria phaeospora</name>
    <dbReference type="NCBI Taxonomy" id="100035"/>
    <lineage>
        <taxon>Eukaryota</taxon>
        <taxon>Fungi</taxon>
        <taxon>Dikarya</taxon>
        <taxon>Ascomycota</taxon>
        <taxon>Pezizomycotina</taxon>
        <taxon>Dothideomycetes</taxon>
        <taxon>Pleosporomycetidae</taxon>
        <taxon>Pleosporales</taxon>
        <taxon>Pleosporales incertae sedis</taxon>
        <taxon>Massariosphaeria</taxon>
    </lineage>
</organism>
<dbReference type="EMBL" id="JAADJZ010000007">
    <property type="protein sequence ID" value="KAF2873767.1"/>
    <property type="molecule type" value="Genomic_DNA"/>
</dbReference>
<dbReference type="AlphaFoldDB" id="A0A7C8III2"/>